<accession>H2C708</accession>
<gene>
    <name evidence="1" type="ORF">MetMK1DRAFT_00023550</name>
</gene>
<dbReference type="InterPro" id="IPR002843">
    <property type="entry name" value="ATPase_V0-cplx_csu/dsu"/>
</dbReference>
<dbReference type="SUPFAM" id="SSF103486">
    <property type="entry name" value="V-type ATP synthase subunit C"/>
    <property type="match status" value="1"/>
</dbReference>
<dbReference type="InterPro" id="IPR036079">
    <property type="entry name" value="ATPase_csu/dsu_sf"/>
</dbReference>
<dbReference type="Pfam" id="PF01992">
    <property type="entry name" value="vATP-synt_AC39"/>
    <property type="match status" value="1"/>
</dbReference>
<sequence length="323" mass="36296">MSSAAAYISSVSRLFKAKTLSRGLVNELLSSKDWKEFMSVLKERGFVSEVPDSITVAELMLKKRALSLLEQLRDLSVSVKLAKDIVSAYVYRVTLDELTYLTSIVWNKLQGDVNLLTTLRSHIDQMPASMEELQSMLKGTIYGDALSFASSKSPKDLSQLNSLLEYYYIHFLSNIVEGLKGDWKAAANNILCGYKDYYSLSLAARQKISMDVRCNVSEDDIRDMANSRSQEDVINVLRRTVYSKSIDFTNMYTALTSLYRLAINRARTGAVSIFMGSPFNPVVAMGAAELIKLDTEDVIRMINGLKLRVPLDRLKQSLSFELL</sequence>
<keyword evidence="2" id="KW-1185">Reference proteome</keyword>
<dbReference type="STRING" id="671065.MetMK1DRAFT_00023550"/>
<dbReference type="RefSeq" id="WP_009073790.1">
    <property type="nucleotide sequence ID" value="NZ_JH597768.1"/>
</dbReference>
<name>H2C708_9CREN</name>
<dbReference type="eggNOG" id="arCOG02459">
    <property type="taxonomic scope" value="Archaea"/>
</dbReference>
<dbReference type="GO" id="GO:0046961">
    <property type="term" value="F:proton-transporting ATPase activity, rotational mechanism"/>
    <property type="evidence" value="ECO:0007669"/>
    <property type="project" value="InterPro"/>
</dbReference>
<protein>
    <submittedName>
        <fullName evidence="1">Archaeal/vacuolar-type H+-ATPase subunit C</fullName>
    </submittedName>
</protein>
<dbReference type="AlphaFoldDB" id="H2C708"/>
<dbReference type="EMBL" id="JH597768">
    <property type="protein sequence ID" value="EHP69585.1"/>
    <property type="molecule type" value="Genomic_DNA"/>
</dbReference>
<evidence type="ECO:0000313" key="1">
    <source>
        <dbReference type="EMBL" id="EHP69585.1"/>
    </source>
</evidence>
<reference evidence="1 2" key="1">
    <citation type="submission" date="2012-01" db="EMBL/GenBank/DDBJ databases">
        <title>Improved High-Quality Draft sequence of Metallosphaera yellowstonensis MK1.</title>
        <authorList>
            <consortium name="US DOE Joint Genome Institute"/>
            <person name="Lucas S."/>
            <person name="Han J."/>
            <person name="Cheng J.-F."/>
            <person name="Goodwin L."/>
            <person name="Pitluck S."/>
            <person name="Peters L."/>
            <person name="Teshima H."/>
            <person name="Detter J.C."/>
            <person name="Han C."/>
            <person name="Tapia R."/>
            <person name="Land M."/>
            <person name="Hauser L."/>
            <person name="Kyrpides N."/>
            <person name="Kozubal M."/>
            <person name="Macur R.E."/>
            <person name="Jay Z."/>
            <person name="Inskeep W."/>
            <person name="Woyke T."/>
        </authorList>
    </citation>
    <scope>NUCLEOTIDE SEQUENCE [LARGE SCALE GENOMIC DNA]</scope>
    <source>
        <strain evidence="1 2">MK1</strain>
    </source>
</reference>
<organism evidence="1 2">
    <name type="scientific">Metallosphaera yellowstonensis MK1</name>
    <dbReference type="NCBI Taxonomy" id="671065"/>
    <lineage>
        <taxon>Archaea</taxon>
        <taxon>Thermoproteota</taxon>
        <taxon>Thermoprotei</taxon>
        <taxon>Sulfolobales</taxon>
        <taxon>Sulfolobaceae</taxon>
        <taxon>Metallosphaera</taxon>
    </lineage>
</organism>
<dbReference type="OrthoDB" id="42558at2157"/>
<dbReference type="Proteomes" id="UP000003980">
    <property type="component" value="Unassembled WGS sequence"/>
</dbReference>
<evidence type="ECO:0000313" key="2">
    <source>
        <dbReference type="Proteomes" id="UP000003980"/>
    </source>
</evidence>
<proteinExistence type="predicted"/>
<dbReference type="HOGENOM" id="CLU_859465_0_0_2"/>